<keyword evidence="2 5" id="KW-0645">Protease</keyword>
<evidence type="ECO:0000256" key="5">
    <source>
        <dbReference type="RuleBase" id="RU004404"/>
    </source>
</evidence>
<dbReference type="InterPro" id="IPR041489">
    <property type="entry name" value="PDZ_6"/>
</dbReference>
<reference evidence="8 9" key="1">
    <citation type="journal article" date="2014" name="Genome Announc.">
        <title>Draft genome sequences of the altered schaedler flora, a defined bacterial community from gnotobiotic mice.</title>
        <authorList>
            <person name="Wannemuehler M.J."/>
            <person name="Overstreet A.M."/>
            <person name="Ward D.V."/>
            <person name="Phillips G.J."/>
        </authorList>
    </citation>
    <scope>NUCLEOTIDE SEQUENCE [LARGE SCALE GENOMIC DNA]</scope>
    <source>
        <strain evidence="8 9">ASF492</strain>
    </source>
</reference>
<dbReference type="GO" id="GO:0006508">
    <property type="term" value="P:proteolysis"/>
    <property type="evidence" value="ECO:0007669"/>
    <property type="project" value="UniProtKB-KW"/>
</dbReference>
<dbReference type="Pfam" id="PF03572">
    <property type="entry name" value="Peptidase_S41"/>
    <property type="match status" value="1"/>
</dbReference>
<name>N2AI93_9FIRM</name>
<dbReference type="SMART" id="SM00228">
    <property type="entry name" value="PDZ"/>
    <property type="match status" value="1"/>
</dbReference>
<evidence type="ECO:0000313" key="9">
    <source>
        <dbReference type="Proteomes" id="UP000012589"/>
    </source>
</evidence>
<dbReference type="PANTHER" id="PTHR32060:SF30">
    <property type="entry name" value="CARBOXY-TERMINAL PROCESSING PROTEASE CTPA"/>
    <property type="match status" value="1"/>
</dbReference>
<gene>
    <name evidence="8" type="ORF">C823_03413</name>
</gene>
<dbReference type="EMBL" id="AQFT01000100">
    <property type="protein sequence ID" value="EMZ24149.1"/>
    <property type="molecule type" value="Genomic_DNA"/>
</dbReference>
<comment type="caution">
    <text evidence="8">The sequence shown here is derived from an EMBL/GenBank/DDBJ whole genome shotgun (WGS) entry which is preliminary data.</text>
</comment>
<evidence type="ECO:0000256" key="1">
    <source>
        <dbReference type="ARBA" id="ARBA00009179"/>
    </source>
</evidence>
<keyword evidence="6" id="KW-0472">Membrane</keyword>
<comment type="similarity">
    <text evidence="1 5">Belongs to the peptidase S41A family.</text>
</comment>
<dbReference type="SUPFAM" id="SSF50156">
    <property type="entry name" value="PDZ domain-like"/>
    <property type="match status" value="1"/>
</dbReference>
<dbReference type="STRING" id="1235802.C823_03413"/>
<dbReference type="Proteomes" id="UP000012589">
    <property type="component" value="Unassembled WGS sequence"/>
</dbReference>
<dbReference type="NCBIfam" id="TIGR00225">
    <property type="entry name" value="prc"/>
    <property type="match status" value="1"/>
</dbReference>
<dbReference type="CDD" id="cd07560">
    <property type="entry name" value="Peptidase_S41_CPP"/>
    <property type="match status" value="1"/>
</dbReference>
<keyword evidence="9" id="KW-1185">Reference proteome</keyword>
<dbReference type="Gene3D" id="3.90.226.10">
    <property type="entry name" value="2-enoyl-CoA Hydratase, Chain A, domain 1"/>
    <property type="match status" value="1"/>
</dbReference>
<keyword evidence="4 5" id="KW-0720">Serine protease</keyword>
<dbReference type="HOGENOM" id="CLU_017295_3_2_9"/>
<dbReference type="PROSITE" id="PS50106">
    <property type="entry name" value="PDZ"/>
    <property type="match status" value="1"/>
</dbReference>
<sequence length="434" mass="47987">MEQGKEDREELQKTEVVVMKSDHRFSKGFLAGVLCMACVMLLLAAAAIFWLHGWISPGGSISYEGVSANIVDGSVRAKINDLTALIKAYYYEDVDEEDLTEGLYKGLFASLEDPYSAYYTEEEYEEMMISASAQYNGIGAVLQQDPETMRVKIVKVYEGTPAEKAGLKSEDTVIMVEDIDARSMELSELVTHIRGKENSKVRLVISREGAFSERVFRVKRAQVDVPTVEQMMLEDTIGLIVINEFGKATGADFKAAVESLQAEGMEKMIVDLRDNPGGMLESVTEVMDYILPEGLIVYIEDKYGNRQEEKSDAEHYLDLPMAVLINGNSASCSEIFAGAIRDYDYGILIGTTTFGKGVVQTVRPLADNSAIKLTTAKYFTPKGENIHGTGIAPDIELKYKYSGTIEAGASYDYTKDNQVKRAVKELKKMDAKGP</sequence>
<keyword evidence="6" id="KW-1133">Transmembrane helix</keyword>
<dbReference type="InterPro" id="IPR036034">
    <property type="entry name" value="PDZ_sf"/>
</dbReference>
<feature type="transmembrane region" description="Helical" evidence="6">
    <location>
        <begin position="29"/>
        <end position="51"/>
    </location>
</feature>
<dbReference type="GO" id="GO:0004175">
    <property type="term" value="F:endopeptidase activity"/>
    <property type="evidence" value="ECO:0007669"/>
    <property type="project" value="TreeGrafter"/>
</dbReference>
<dbReference type="GO" id="GO:0008236">
    <property type="term" value="F:serine-type peptidase activity"/>
    <property type="evidence" value="ECO:0007669"/>
    <property type="project" value="UniProtKB-KW"/>
</dbReference>
<dbReference type="InterPro" id="IPR055210">
    <property type="entry name" value="CtpA/B_N"/>
</dbReference>
<dbReference type="Pfam" id="PF22694">
    <property type="entry name" value="CtpB_N-like"/>
    <property type="match status" value="1"/>
</dbReference>
<dbReference type="InterPro" id="IPR029045">
    <property type="entry name" value="ClpP/crotonase-like_dom_sf"/>
</dbReference>
<evidence type="ECO:0000256" key="4">
    <source>
        <dbReference type="ARBA" id="ARBA00022825"/>
    </source>
</evidence>
<evidence type="ECO:0000259" key="7">
    <source>
        <dbReference type="PROSITE" id="PS50106"/>
    </source>
</evidence>
<dbReference type="GO" id="GO:0007165">
    <property type="term" value="P:signal transduction"/>
    <property type="evidence" value="ECO:0007669"/>
    <property type="project" value="TreeGrafter"/>
</dbReference>
<evidence type="ECO:0000313" key="8">
    <source>
        <dbReference type="EMBL" id="EMZ24149.1"/>
    </source>
</evidence>
<dbReference type="InterPro" id="IPR001478">
    <property type="entry name" value="PDZ"/>
</dbReference>
<evidence type="ECO:0000256" key="3">
    <source>
        <dbReference type="ARBA" id="ARBA00022801"/>
    </source>
</evidence>
<dbReference type="InterPro" id="IPR005151">
    <property type="entry name" value="Tail-specific_protease"/>
</dbReference>
<dbReference type="PATRIC" id="fig|1235802.3.peg.3607"/>
<dbReference type="AlphaFoldDB" id="N2AI93"/>
<keyword evidence="6" id="KW-0812">Transmembrane</keyword>
<evidence type="ECO:0000256" key="2">
    <source>
        <dbReference type="ARBA" id="ARBA00022670"/>
    </source>
</evidence>
<evidence type="ECO:0000256" key="6">
    <source>
        <dbReference type="SAM" id="Phobius"/>
    </source>
</evidence>
<dbReference type="Gene3D" id="2.30.42.10">
    <property type="match status" value="1"/>
</dbReference>
<dbReference type="PANTHER" id="PTHR32060">
    <property type="entry name" value="TAIL-SPECIFIC PROTEASE"/>
    <property type="match status" value="1"/>
</dbReference>
<dbReference type="GO" id="GO:0030288">
    <property type="term" value="C:outer membrane-bounded periplasmic space"/>
    <property type="evidence" value="ECO:0007669"/>
    <property type="project" value="TreeGrafter"/>
</dbReference>
<organism evidence="8 9">
    <name type="scientific">Eubacterium plexicaudatum ASF492</name>
    <dbReference type="NCBI Taxonomy" id="1235802"/>
    <lineage>
        <taxon>Bacteria</taxon>
        <taxon>Bacillati</taxon>
        <taxon>Bacillota</taxon>
        <taxon>Clostridia</taxon>
        <taxon>Eubacteriales</taxon>
        <taxon>Eubacteriaceae</taxon>
        <taxon>Eubacterium</taxon>
    </lineage>
</organism>
<dbReference type="SUPFAM" id="SSF52096">
    <property type="entry name" value="ClpP/crotonase"/>
    <property type="match status" value="1"/>
</dbReference>
<protein>
    <submittedName>
        <fullName evidence="8">C-terminal processing peptidase</fullName>
    </submittedName>
</protein>
<keyword evidence="3 5" id="KW-0378">Hydrolase</keyword>
<feature type="domain" description="PDZ" evidence="7">
    <location>
        <begin position="126"/>
        <end position="208"/>
    </location>
</feature>
<dbReference type="eggNOG" id="COG0793">
    <property type="taxonomic scope" value="Bacteria"/>
</dbReference>
<proteinExistence type="inferred from homology"/>
<dbReference type="SMART" id="SM00245">
    <property type="entry name" value="TSPc"/>
    <property type="match status" value="1"/>
</dbReference>
<dbReference type="InterPro" id="IPR004447">
    <property type="entry name" value="Peptidase_S41A"/>
</dbReference>
<dbReference type="Pfam" id="PF17820">
    <property type="entry name" value="PDZ_6"/>
    <property type="match status" value="1"/>
</dbReference>
<accession>N2AI93</accession>
<dbReference type="Gene3D" id="3.30.750.44">
    <property type="match status" value="1"/>
</dbReference>
<dbReference type="CDD" id="cd06782">
    <property type="entry name" value="cpPDZ_CPP-like"/>
    <property type="match status" value="1"/>
</dbReference>
<dbReference type="OrthoDB" id="9812068at2"/>